<dbReference type="InterPro" id="IPR015660">
    <property type="entry name" value="MASH1/Ascl1a-like"/>
</dbReference>
<gene>
    <name evidence="8" type="primary">LOC110426548</name>
</gene>
<keyword evidence="7" id="KW-1185">Reference proteome</keyword>
<keyword evidence="3" id="KW-0238">DNA-binding</keyword>
<dbReference type="RefSeq" id="XP_021297456.1">
    <property type="nucleotide sequence ID" value="XM_021441781.1"/>
</dbReference>
<dbReference type="CDD" id="cd18914">
    <property type="entry name" value="bHLH_AtORG2_like"/>
    <property type="match status" value="1"/>
</dbReference>
<protein>
    <submittedName>
        <fullName evidence="8">Transcription factor ORG2 isoform X1</fullName>
    </submittedName>
</protein>
<dbReference type="FunFam" id="4.10.280.10:FF:000074">
    <property type="entry name" value="Transcription factor ORG2"/>
    <property type="match status" value="1"/>
</dbReference>
<dbReference type="Pfam" id="PF00010">
    <property type="entry name" value="HLH"/>
    <property type="match status" value="1"/>
</dbReference>
<dbReference type="Proteomes" id="UP000504621">
    <property type="component" value="Unplaced"/>
</dbReference>
<dbReference type="PANTHER" id="PTHR13935:SF41">
    <property type="entry name" value="TRANSCRIPTION FACTOR ORG2-RELATED"/>
    <property type="match status" value="1"/>
</dbReference>
<dbReference type="PROSITE" id="PS50888">
    <property type="entry name" value="BHLH"/>
    <property type="match status" value="1"/>
</dbReference>
<evidence type="ECO:0000313" key="8">
    <source>
        <dbReference type="RefSeq" id="XP_021297456.1"/>
    </source>
</evidence>
<accession>A0A6J1BDL6</accession>
<dbReference type="GeneID" id="110426548"/>
<evidence type="ECO:0000256" key="4">
    <source>
        <dbReference type="ARBA" id="ARBA00023163"/>
    </source>
</evidence>
<dbReference type="GO" id="GO:0000981">
    <property type="term" value="F:DNA-binding transcription factor activity, RNA polymerase II-specific"/>
    <property type="evidence" value="ECO:0007669"/>
    <property type="project" value="TreeGrafter"/>
</dbReference>
<evidence type="ECO:0000313" key="7">
    <source>
        <dbReference type="Proteomes" id="UP000504621"/>
    </source>
</evidence>
<dbReference type="SUPFAM" id="SSF47459">
    <property type="entry name" value="HLH, helix-loop-helix DNA-binding domain"/>
    <property type="match status" value="1"/>
</dbReference>
<dbReference type="GO" id="GO:0046983">
    <property type="term" value="F:protein dimerization activity"/>
    <property type="evidence" value="ECO:0007669"/>
    <property type="project" value="InterPro"/>
</dbReference>
<dbReference type="InterPro" id="IPR036638">
    <property type="entry name" value="HLH_DNA-bd_sf"/>
</dbReference>
<evidence type="ECO:0000256" key="1">
    <source>
        <dbReference type="ARBA" id="ARBA00004123"/>
    </source>
</evidence>
<comment type="subcellular location">
    <subcellularLocation>
        <location evidence="1">Nucleus</location>
    </subcellularLocation>
</comment>
<dbReference type="Gene3D" id="4.10.280.10">
    <property type="entry name" value="Helix-loop-helix DNA-binding domain"/>
    <property type="match status" value="1"/>
</dbReference>
<keyword evidence="4" id="KW-0804">Transcription</keyword>
<evidence type="ECO:0000256" key="2">
    <source>
        <dbReference type="ARBA" id="ARBA00023015"/>
    </source>
</evidence>
<proteinExistence type="predicted"/>
<dbReference type="GO" id="GO:0010106">
    <property type="term" value="P:cellular response to iron ion starvation"/>
    <property type="evidence" value="ECO:0007669"/>
    <property type="project" value="UniProtKB-ARBA"/>
</dbReference>
<keyword evidence="2" id="KW-0805">Transcription regulation</keyword>
<feature type="domain" description="BHLH" evidence="6">
    <location>
        <begin position="62"/>
        <end position="114"/>
    </location>
</feature>
<evidence type="ECO:0000259" key="6">
    <source>
        <dbReference type="PROSITE" id="PS50888"/>
    </source>
</evidence>
<dbReference type="AlphaFoldDB" id="A0A6J1BDL6"/>
<dbReference type="InterPro" id="IPR011598">
    <property type="entry name" value="bHLH_dom"/>
</dbReference>
<dbReference type="GO" id="GO:0000977">
    <property type="term" value="F:RNA polymerase II transcription regulatory region sequence-specific DNA binding"/>
    <property type="evidence" value="ECO:0007669"/>
    <property type="project" value="TreeGrafter"/>
</dbReference>
<organism evidence="7 8">
    <name type="scientific">Herrania umbratica</name>
    <dbReference type="NCBI Taxonomy" id="108875"/>
    <lineage>
        <taxon>Eukaryota</taxon>
        <taxon>Viridiplantae</taxon>
        <taxon>Streptophyta</taxon>
        <taxon>Embryophyta</taxon>
        <taxon>Tracheophyta</taxon>
        <taxon>Spermatophyta</taxon>
        <taxon>Magnoliopsida</taxon>
        <taxon>eudicotyledons</taxon>
        <taxon>Gunneridae</taxon>
        <taxon>Pentapetalae</taxon>
        <taxon>rosids</taxon>
        <taxon>malvids</taxon>
        <taxon>Malvales</taxon>
        <taxon>Malvaceae</taxon>
        <taxon>Byttnerioideae</taxon>
        <taxon>Herrania</taxon>
    </lineage>
</organism>
<dbReference type="SMART" id="SM00353">
    <property type="entry name" value="HLH"/>
    <property type="match status" value="1"/>
</dbReference>
<evidence type="ECO:0000256" key="3">
    <source>
        <dbReference type="ARBA" id="ARBA00023125"/>
    </source>
</evidence>
<reference evidence="8" key="1">
    <citation type="submission" date="2025-08" db="UniProtKB">
        <authorList>
            <consortium name="RefSeq"/>
        </authorList>
    </citation>
    <scope>IDENTIFICATION</scope>
    <source>
        <tissue evidence="8">Leaf</tissue>
    </source>
</reference>
<dbReference type="OrthoDB" id="6106870at2759"/>
<dbReference type="PANTHER" id="PTHR13935">
    <property type="entry name" value="ACHAETE-SCUTE TRANSCRIPTION FACTOR-RELATED"/>
    <property type="match status" value="1"/>
</dbReference>
<keyword evidence="5" id="KW-0539">Nucleus</keyword>
<evidence type="ECO:0000256" key="5">
    <source>
        <dbReference type="ARBA" id="ARBA00023242"/>
    </source>
</evidence>
<sequence>MCALTPFPVCEWPLDAPINHIEQISYAEGFEDFHHFTSTLPPIELDGSPSFSGDSGNNPIVLRKLNHNARERDRRKKINSLYTSLRSLLPLSEQTKRLSIPATISRVLKYIPELQAHVERLAQRKEEILSRQDEFSCDQDNKREGSSPFAMSVSRVSEREVVVQISTFRAFETPLSRVLFNLEEDGLFLTEASCFESFGGRVFYNLHFQVERTYNLEGVVLNEKLSSLYEKRK</sequence>
<dbReference type="GO" id="GO:0090575">
    <property type="term" value="C:RNA polymerase II transcription regulator complex"/>
    <property type="evidence" value="ECO:0007669"/>
    <property type="project" value="TreeGrafter"/>
</dbReference>
<name>A0A6J1BDL6_9ROSI</name>